<dbReference type="PANTHER" id="PTHR23517">
    <property type="entry name" value="RESISTANCE PROTEIN MDTM, PUTATIVE-RELATED-RELATED"/>
    <property type="match status" value="1"/>
</dbReference>
<feature type="transmembrane region" description="Helical" evidence="8">
    <location>
        <begin position="94"/>
        <end position="111"/>
    </location>
</feature>
<accession>A0ABU5CSA9</accession>
<dbReference type="PROSITE" id="PS50850">
    <property type="entry name" value="MFS"/>
    <property type="match status" value="1"/>
</dbReference>
<keyword evidence="3" id="KW-0813">Transport</keyword>
<dbReference type="InterPro" id="IPR000109">
    <property type="entry name" value="POT_fam"/>
</dbReference>
<protein>
    <submittedName>
        <fullName evidence="10">Peptide MFS transporter</fullName>
    </submittedName>
</protein>
<feature type="transmembrane region" description="Helical" evidence="8">
    <location>
        <begin position="232"/>
        <end position="255"/>
    </location>
</feature>
<feature type="transmembrane region" description="Helical" evidence="8">
    <location>
        <begin position="327"/>
        <end position="356"/>
    </location>
</feature>
<feature type="transmembrane region" description="Helical" evidence="8">
    <location>
        <begin position="155"/>
        <end position="178"/>
    </location>
</feature>
<evidence type="ECO:0000313" key="10">
    <source>
        <dbReference type="EMBL" id="MDY0408704.1"/>
    </source>
</evidence>
<feature type="transmembrane region" description="Helical" evidence="8">
    <location>
        <begin position="399"/>
        <end position="419"/>
    </location>
</feature>
<comment type="caution">
    <text evidence="10">The sequence shown here is derived from an EMBL/GenBank/DDBJ whole genome shotgun (WGS) entry which is preliminary data.</text>
</comment>
<keyword evidence="11" id="KW-1185">Reference proteome</keyword>
<evidence type="ECO:0000256" key="6">
    <source>
        <dbReference type="ARBA" id="ARBA00022989"/>
    </source>
</evidence>
<dbReference type="InterPro" id="IPR005279">
    <property type="entry name" value="Dipep/tripep_permease"/>
</dbReference>
<feature type="transmembrane region" description="Helical" evidence="8">
    <location>
        <begin position="32"/>
        <end position="51"/>
    </location>
</feature>
<evidence type="ECO:0000259" key="9">
    <source>
        <dbReference type="PROSITE" id="PS50850"/>
    </source>
</evidence>
<dbReference type="Proteomes" id="UP001275315">
    <property type="component" value="Unassembled WGS sequence"/>
</dbReference>
<dbReference type="CDD" id="cd17346">
    <property type="entry name" value="MFS_DtpA_like"/>
    <property type="match status" value="1"/>
</dbReference>
<dbReference type="Gene3D" id="1.20.1250.20">
    <property type="entry name" value="MFS general substrate transporter like domains"/>
    <property type="match status" value="1"/>
</dbReference>
<evidence type="ECO:0000256" key="5">
    <source>
        <dbReference type="ARBA" id="ARBA00022692"/>
    </source>
</evidence>
<feature type="transmembrane region" description="Helical" evidence="8">
    <location>
        <begin position="117"/>
        <end position="134"/>
    </location>
</feature>
<dbReference type="EMBL" id="JAWDIQ010000001">
    <property type="protein sequence ID" value="MDY0408704.1"/>
    <property type="molecule type" value="Genomic_DNA"/>
</dbReference>
<comment type="similarity">
    <text evidence="2">Belongs to the major facilitator superfamily. Proton-dependent oligopeptide transporter (POT/PTR) (TC 2.A.17) family.</text>
</comment>
<feature type="domain" description="Major facilitator superfamily (MFS) profile" evidence="9">
    <location>
        <begin position="26"/>
        <end position="487"/>
    </location>
</feature>
<keyword evidence="7 8" id="KW-0472">Membrane</keyword>
<evidence type="ECO:0000256" key="1">
    <source>
        <dbReference type="ARBA" id="ARBA00004651"/>
    </source>
</evidence>
<gene>
    <name evidence="10" type="ORF">RWD45_09235</name>
</gene>
<sequence length="489" mass="53141">MKMTREEIMATIPQKGFFGHPKGLLTLFSIEFWERFSYYGMRAILIYYIYYETTRGGLGLSETTAASIMSIYGSLVYMSTIIGGWLADRILGSRSTIIMGGILIAFGHIALSFPGSVTALFVSMALIIAGSGILKPNLANIVGDLYTKEDYRRDAGFSIFYTGANAGALLAPLVVGTLGQKYNFHLGFAIAAIGMILGLIWYIFTSRKTLGEAGRFIPNPISAEEKKKLTKWFSFSGIALALIVTIAITTGFLTIGVFTNIISILGFLIPTAYFVVMYNSKKTTAVEKSRLLAYIPLFITAICFWSIQEQGSTIFAQIADKQTDLSIGGFLIASSWFQSINPVYIVIFAPLFAVLWTKLGKRQPTTPVKFALGVILAGLSFLIMLIPLTGASSGSINPLWLVLSFFVVTVGELLLSPVGASATTKLAPAAFASQTMSVWYLSNAAAQALNAQLVKLYDVNTQVQYFMIIGIVSIGIGVILLLLSKKNMH</sequence>
<proteinExistence type="inferred from homology"/>
<feature type="transmembrane region" description="Helical" evidence="8">
    <location>
        <begin position="184"/>
        <end position="204"/>
    </location>
</feature>
<feature type="transmembrane region" description="Helical" evidence="8">
    <location>
        <begin position="291"/>
        <end position="307"/>
    </location>
</feature>
<dbReference type="SUPFAM" id="SSF103473">
    <property type="entry name" value="MFS general substrate transporter"/>
    <property type="match status" value="1"/>
</dbReference>
<feature type="transmembrane region" description="Helical" evidence="8">
    <location>
        <begin position="261"/>
        <end position="279"/>
    </location>
</feature>
<dbReference type="PANTHER" id="PTHR23517:SF15">
    <property type="entry name" value="PROTON-DEPENDENT OLIGOPEPTIDE FAMILY TRANSPORT PROTEIN"/>
    <property type="match status" value="1"/>
</dbReference>
<evidence type="ECO:0000256" key="8">
    <source>
        <dbReference type="SAM" id="Phobius"/>
    </source>
</evidence>
<feature type="transmembrane region" description="Helical" evidence="8">
    <location>
        <begin position="426"/>
        <end position="442"/>
    </location>
</feature>
<keyword evidence="4" id="KW-1003">Cell membrane</keyword>
<keyword evidence="5 8" id="KW-0812">Transmembrane</keyword>
<reference evidence="10 11" key="1">
    <citation type="submission" date="2023-10" db="EMBL/GenBank/DDBJ databases">
        <title>Virgibacillus soli CC-YMP-6 genome.</title>
        <authorList>
            <person name="Miliotis G."/>
            <person name="Sengupta P."/>
            <person name="Hameed A."/>
            <person name="Chuvochina M."/>
            <person name="Mcdonagh F."/>
            <person name="Simpson A.C."/>
            <person name="Singh N.K."/>
            <person name="Rekha P.D."/>
            <person name="Raman K."/>
            <person name="Hugenholtz P."/>
            <person name="Venkateswaran K."/>
        </authorList>
    </citation>
    <scope>NUCLEOTIDE SEQUENCE [LARGE SCALE GENOMIC DNA]</scope>
    <source>
        <strain evidence="10 11">CC-YMP-6</strain>
    </source>
</reference>
<dbReference type="InterPro" id="IPR050171">
    <property type="entry name" value="MFS_Transporters"/>
</dbReference>
<organism evidence="10 11">
    <name type="scientific">Paracerasibacillus soli</name>
    <dbReference type="NCBI Taxonomy" id="480284"/>
    <lineage>
        <taxon>Bacteria</taxon>
        <taxon>Bacillati</taxon>
        <taxon>Bacillota</taxon>
        <taxon>Bacilli</taxon>
        <taxon>Bacillales</taxon>
        <taxon>Bacillaceae</taxon>
        <taxon>Paracerasibacillus</taxon>
    </lineage>
</organism>
<evidence type="ECO:0000256" key="2">
    <source>
        <dbReference type="ARBA" id="ARBA00005982"/>
    </source>
</evidence>
<keyword evidence="6 8" id="KW-1133">Transmembrane helix</keyword>
<evidence type="ECO:0000256" key="4">
    <source>
        <dbReference type="ARBA" id="ARBA00022475"/>
    </source>
</evidence>
<feature type="transmembrane region" description="Helical" evidence="8">
    <location>
        <begin position="63"/>
        <end position="87"/>
    </location>
</feature>
<feature type="transmembrane region" description="Helical" evidence="8">
    <location>
        <begin position="368"/>
        <end position="387"/>
    </location>
</feature>
<dbReference type="InterPro" id="IPR018456">
    <property type="entry name" value="PTR2_symporter_CS"/>
</dbReference>
<dbReference type="PROSITE" id="PS01022">
    <property type="entry name" value="PTR2_1"/>
    <property type="match status" value="1"/>
</dbReference>
<feature type="transmembrane region" description="Helical" evidence="8">
    <location>
        <begin position="462"/>
        <end position="483"/>
    </location>
</feature>
<comment type="subcellular location">
    <subcellularLocation>
        <location evidence="1">Cell membrane</location>
        <topology evidence="1">Multi-pass membrane protein</topology>
    </subcellularLocation>
</comment>
<name>A0ABU5CSA9_9BACI</name>
<dbReference type="Pfam" id="PF00854">
    <property type="entry name" value="PTR2"/>
    <property type="match status" value="1"/>
</dbReference>
<evidence type="ECO:0000256" key="3">
    <source>
        <dbReference type="ARBA" id="ARBA00022448"/>
    </source>
</evidence>
<dbReference type="NCBIfam" id="TIGR00924">
    <property type="entry name" value="yjdL_sub1_fam"/>
    <property type="match status" value="1"/>
</dbReference>
<evidence type="ECO:0000313" key="11">
    <source>
        <dbReference type="Proteomes" id="UP001275315"/>
    </source>
</evidence>
<dbReference type="InterPro" id="IPR036259">
    <property type="entry name" value="MFS_trans_sf"/>
</dbReference>
<evidence type="ECO:0000256" key="7">
    <source>
        <dbReference type="ARBA" id="ARBA00023136"/>
    </source>
</evidence>
<dbReference type="InterPro" id="IPR020846">
    <property type="entry name" value="MFS_dom"/>
</dbReference>